<dbReference type="PANTHER" id="PTHR30579">
    <property type="entry name" value="TRANSCRIPTIONAL REGULATOR"/>
    <property type="match status" value="1"/>
</dbReference>
<evidence type="ECO:0000256" key="2">
    <source>
        <dbReference type="ARBA" id="ARBA00023015"/>
    </source>
</evidence>
<evidence type="ECO:0000256" key="3">
    <source>
        <dbReference type="ARBA" id="ARBA00023125"/>
    </source>
</evidence>
<protein>
    <submittedName>
        <fullName evidence="6">DNA-binding transcriptional LysR family regulator</fullName>
    </submittedName>
</protein>
<evidence type="ECO:0000313" key="6">
    <source>
        <dbReference type="EMBL" id="MBA2882768.1"/>
    </source>
</evidence>
<keyword evidence="4" id="KW-0804">Transcription</keyword>
<dbReference type="PANTHER" id="PTHR30579:SF7">
    <property type="entry name" value="HTH-TYPE TRANSCRIPTIONAL REGULATOR LRHA-RELATED"/>
    <property type="match status" value="1"/>
</dbReference>
<gene>
    <name evidence="6" type="ORF">HNR65_003123</name>
</gene>
<organism evidence="6 7">
    <name type="scientific">Desulfosalsimonas propionicica</name>
    <dbReference type="NCBI Taxonomy" id="332175"/>
    <lineage>
        <taxon>Bacteria</taxon>
        <taxon>Pseudomonadati</taxon>
        <taxon>Thermodesulfobacteriota</taxon>
        <taxon>Desulfobacteria</taxon>
        <taxon>Desulfobacterales</taxon>
        <taxon>Desulfosalsimonadaceae</taxon>
        <taxon>Desulfosalsimonas</taxon>
    </lineage>
</organism>
<evidence type="ECO:0000259" key="5">
    <source>
        <dbReference type="PROSITE" id="PS50931"/>
    </source>
</evidence>
<accession>A0A7W0HLY0</accession>
<dbReference type="GO" id="GO:0003700">
    <property type="term" value="F:DNA-binding transcription factor activity"/>
    <property type="evidence" value="ECO:0007669"/>
    <property type="project" value="InterPro"/>
</dbReference>
<evidence type="ECO:0000256" key="4">
    <source>
        <dbReference type="ARBA" id="ARBA00023163"/>
    </source>
</evidence>
<dbReference type="AlphaFoldDB" id="A0A7W0HLY0"/>
<keyword evidence="3 6" id="KW-0238">DNA-binding</keyword>
<dbReference type="InterPro" id="IPR000847">
    <property type="entry name" value="LysR_HTH_N"/>
</dbReference>
<dbReference type="Pfam" id="PF03466">
    <property type="entry name" value="LysR_substrate"/>
    <property type="match status" value="1"/>
</dbReference>
<dbReference type="Gene3D" id="1.10.10.10">
    <property type="entry name" value="Winged helix-like DNA-binding domain superfamily/Winged helix DNA-binding domain"/>
    <property type="match status" value="1"/>
</dbReference>
<dbReference type="InterPro" id="IPR036390">
    <property type="entry name" value="WH_DNA-bd_sf"/>
</dbReference>
<dbReference type="Gene3D" id="3.40.190.10">
    <property type="entry name" value="Periplasmic binding protein-like II"/>
    <property type="match status" value="2"/>
</dbReference>
<reference evidence="6 7" key="1">
    <citation type="submission" date="2020-07" db="EMBL/GenBank/DDBJ databases">
        <title>Genomic Encyclopedia of Type Strains, Phase IV (KMG-IV): sequencing the most valuable type-strain genomes for metagenomic binning, comparative biology and taxonomic classification.</title>
        <authorList>
            <person name="Goeker M."/>
        </authorList>
    </citation>
    <scope>NUCLEOTIDE SEQUENCE [LARGE SCALE GENOMIC DNA]</scope>
    <source>
        <strain evidence="6 7">DSM 17721</strain>
    </source>
</reference>
<sequence>MVYNPDLDINLLRAFVTVAERKSFTLAAARLNRTQSAVSMQLRRLEQNLGRTLITRNRAGAGLTDSGRVMLEYARQMLKLNDQVMAEIGDPRVKGRVRLGIPDDYAAYLLPSALSGFASLYPGISLEVCCELSVDLLRLLDEGEVDLAVTTRQPQSPGGVVIRREQMVWAQAAGCGLHHEDPLPLALFPDGVCVFRQSALKALKSCGRRWSLVCTSRGLAGIRAVVASAMAVTVVTENTVSASMQIIKPDQGLPDLPQVDICLHVSPNPANEAVSVFADYISRSLKNC</sequence>
<dbReference type="RefSeq" id="WP_181552391.1">
    <property type="nucleotide sequence ID" value="NZ_JACDUS010000012.1"/>
</dbReference>
<keyword evidence="2" id="KW-0805">Transcription regulation</keyword>
<dbReference type="FunFam" id="1.10.10.10:FF:000001">
    <property type="entry name" value="LysR family transcriptional regulator"/>
    <property type="match status" value="1"/>
</dbReference>
<evidence type="ECO:0000256" key="1">
    <source>
        <dbReference type="ARBA" id="ARBA00009437"/>
    </source>
</evidence>
<dbReference type="Proteomes" id="UP000525298">
    <property type="component" value="Unassembled WGS sequence"/>
</dbReference>
<dbReference type="Pfam" id="PF00126">
    <property type="entry name" value="HTH_1"/>
    <property type="match status" value="1"/>
</dbReference>
<dbReference type="PROSITE" id="PS50931">
    <property type="entry name" value="HTH_LYSR"/>
    <property type="match status" value="1"/>
</dbReference>
<dbReference type="GO" id="GO:0003677">
    <property type="term" value="F:DNA binding"/>
    <property type="evidence" value="ECO:0007669"/>
    <property type="project" value="UniProtKB-KW"/>
</dbReference>
<dbReference type="PRINTS" id="PR00039">
    <property type="entry name" value="HTHLYSR"/>
</dbReference>
<comment type="caution">
    <text evidence="6">The sequence shown here is derived from an EMBL/GenBank/DDBJ whole genome shotgun (WGS) entry which is preliminary data.</text>
</comment>
<name>A0A7W0HLY0_9BACT</name>
<dbReference type="SUPFAM" id="SSF53850">
    <property type="entry name" value="Periplasmic binding protein-like II"/>
    <property type="match status" value="1"/>
</dbReference>
<keyword evidence="7" id="KW-1185">Reference proteome</keyword>
<evidence type="ECO:0000313" key="7">
    <source>
        <dbReference type="Proteomes" id="UP000525298"/>
    </source>
</evidence>
<dbReference type="InterPro" id="IPR005119">
    <property type="entry name" value="LysR_subst-bd"/>
</dbReference>
<dbReference type="InterPro" id="IPR050176">
    <property type="entry name" value="LTTR"/>
</dbReference>
<dbReference type="SUPFAM" id="SSF46785">
    <property type="entry name" value="Winged helix' DNA-binding domain"/>
    <property type="match status" value="1"/>
</dbReference>
<comment type="similarity">
    <text evidence="1">Belongs to the LysR transcriptional regulatory family.</text>
</comment>
<proteinExistence type="inferred from homology"/>
<dbReference type="EMBL" id="JACDUS010000012">
    <property type="protein sequence ID" value="MBA2882768.1"/>
    <property type="molecule type" value="Genomic_DNA"/>
</dbReference>
<feature type="domain" description="HTH lysR-type" evidence="5">
    <location>
        <begin position="7"/>
        <end position="64"/>
    </location>
</feature>
<dbReference type="InterPro" id="IPR036388">
    <property type="entry name" value="WH-like_DNA-bd_sf"/>
</dbReference>